<comment type="caution">
    <text evidence="5">The sequence shown here is derived from an EMBL/GenBank/DDBJ whole genome shotgun (WGS) entry which is preliminary data.</text>
</comment>
<evidence type="ECO:0000256" key="2">
    <source>
        <dbReference type="ARBA" id="ARBA00022737"/>
    </source>
</evidence>
<dbReference type="PANTHER" id="PTHR46128">
    <property type="entry name" value="MITOCHONDRIAL GROUP I INTRON SPLICING FACTOR CCM1"/>
    <property type="match status" value="1"/>
</dbReference>
<evidence type="ECO:0000256" key="4">
    <source>
        <dbReference type="SAM" id="MobiDB-lite"/>
    </source>
</evidence>
<dbReference type="NCBIfam" id="TIGR00756">
    <property type="entry name" value="PPR"/>
    <property type="match status" value="1"/>
</dbReference>
<proteinExistence type="inferred from homology"/>
<dbReference type="InterPro" id="IPR011990">
    <property type="entry name" value="TPR-like_helical_dom_sf"/>
</dbReference>
<dbReference type="Proteomes" id="UP000197138">
    <property type="component" value="Unassembled WGS sequence"/>
</dbReference>
<dbReference type="AlphaFoldDB" id="A0A218Y4P1"/>
<keyword evidence="2" id="KW-0677">Repeat</keyword>
<feature type="repeat" description="PPR" evidence="3">
    <location>
        <begin position="139"/>
        <end position="173"/>
    </location>
</feature>
<dbReference type="PANTHER" id="PTHR46128:SF211">
    <property type="entry name" value="PENTACOTRIPEPTIDE-REPEAT REGION OF PRORP DOMAIN-CONTAINING PROTEIN"/>
    <property type="match status" value="1"/>
</dbReference>
<organism evidence="5 6">
    <name type="scientific">Punica granatum</name>
    <name type="common">Pomegranate</name>
    <dbReference type="NCBI Taxonomy" id="22663"/>
    <lineage>
        <taxon>Eukaryota</taxon>
        <taxon>Viridiplantae</taxon>
        <taxon>Streptophyta</taxon>
        <taxon>Embryophyta</taxon>
        <taxon>Tracheophyta</taxon>
        <taxon>Spermatophyta</taxon>
        <taxon>Magnoliopsida</taxon>
        <taxon>eudicotyledons</taxon>
        <taxon>Gunneridae</taxon>
        <taxon>Pentapetalae</taxon>
        <taxon>rosids</taxon>
        <taxon>malvids</taxon>
        <taxon>Myrtales</taxon>
        <taxon>Lythraceae</taxon>
        <taxon>Punica</taxon>
    </lineage>
</organism>
<dbReference type="Pfam" id="PF13041">
    <property type="entry name" value="PPR_2"/>
    <property type="match status" value="1"/>
</dbReference>
<feature type="region of interest" description="Disordered" evidence="4">
    <location>
        <begin position="1"/>
        <end position="23"/>
    </location>
</feature>
<dbReference type="Pfam" id="PF13812">
    <property type="entry name" value="PPR_3"/>
    <property type="match status" value="1"/>
</dbReference>
<dbReference type="PROSITE" id="PS51375">
    <property type="entry name" value="PPR"/>
    <property type="match status" value="1"/>
</dbReference>
<dbReference type="InterPro" id="IPR002885">
    <property type="entry name" value="PPR_rpt"/>
</dbReference>
<evidence type="ECO:0000313" key="5">
    <source>
        <dbReference type="EMBL" id="OWM91492.1"/>
    </source>
</evidence>
<dbReference type="EMBL" id="MTKT01000281">
    <property type="protein sequence ID" value="OWM91492.1"/>
    <property type="molecule type" value="Genomic_DNA"/>
</dbReference>
<sequence length="350" mass="37867">MTSGDSFSSASVARPREGGHSQAALHLGARMRAPTRRNSGAHTYCPMLEKAKGPTWGQVSSNRGRMMEKTRRPYDVNGLCIVGKLFRAEELVDVVEERGFEPNAVTYGAIIKGLVRTGKTSLALGLLKKWEGRRSCRVVVSTYNTVLDDLCKEGRLMEALKLFHRMIDQGVPPNVITYNTLIHARFESSDVLATFLSSTLLPFHSWRLCSLANTAAPGSFVVEQVGTVGYVAFSGIQVLPMGQLGSSGTGSGDLVPLDAASNGLFPAFKVHGGGEGEEEEETVVMVHGGMLQLFISFFASTDLHTKVVRGQSSRAAYAVYDITDTSFSSQIPPSHQLFQTIGTISVQIFS</sequence>
<name>A0A218Y4P1_PUNGR</name>
<evidence type="ECO:0008006" key="7">
    <source>
        <dbReference type="Google" id="ProtNLM"/>
    </source>
</evidence>
<gene>
    <name evidence="5" type="ORF">CDL15_Pgr017410</name>
</gene>
<accession>A0A218Y4P1</accession>
<dbReference type="Gene3D" id="1.25.40.10">
    <property type="entry name" value="Tetratricopeptide repeat domain"/>
    <property type="match status" value="1"/>
</dbReference>
<evidence type="ECO:0000256" key="1">
    <source>
        <dbReference type="ARBA" id="ARBA00007626"/>
    </source>
</evidence>
<evidence type="ECO:0000256" key="3">
    <source>
        <dbReference type="PROSITE-ProRule" id="PRU00708"/>
    </source>
</evidence>
<comment type="similarity">
    <text evidence="1">Belongs to the PPR family. P subfamily.</text>
</comment>
<protein>
    <recommendedName>
        <fullName evidence="7">Pentatricopeptide repeat-containing protein</fullName>
    </recommendedName>
</protein>
<reference evidence="6" key="1">
    <citation type="journal article" date="2017" name="Plant J.">
        <title>The pomegranate (Punica granatum L.) genome and the genomics of punicalagin biosynthesis.</title>
        <authorList>
            <person name="Qin G."/>
            <person name="Xu C."/>
            <person name="Ming R."/>
            <person name="Tang H."/>
            <person name="Guyot R."/>
            <person name="Kramer E.M."/>
            <person name="Hu Y."/>
            <person name="Yi X."/>
            <person name="Qi Y."/>
            <person name="Xu X."/>
            <person name="Gao Z."/>
            <person name="Pan H."/>
            <person name="Jian J."/>
            <person name="Tian Y."/>
            <person name="Yue Z."/>
            <person name="Xu Y."/>
        </authorList>
    </citation>
    <scope>NUCLEOTIDE SEQUENCE [LARGE SCALE GENOMIC DNA]</scope>
    <source>
        <strain evidence="6">cv. Dabenzi</strain>
    </source>
</reference>
<dbReference type="InterPro" id="IPR050872">
    <property type="entry name" value="PPR_P_subfamily"/>
</dbReference>
<evidence type="ECO:0000313" key="6">
    <source>
        <dbReference type="Proteomes" id="UP000197138"/>
    </source>
</evidence>
<feature type="compositionally biased region" description="Polar residues" evidence="4">
    <location>
        <begin position="1"/>
        <end position="11"/>
    </location>
</feature>